<accession>A0A6A9US84</accession>
<dbReference type="RefSeq" id="WP_156608549.1">
    <property type="nucleotide sequence ID" value="NZ_WPCU01000004.1"/>
</dbReference>
<dbReference type="Gene3D" id="3.30.530.20">
    <property type="match status" value="1"/>
</dbReference>
<reference evidence="1 2" key="1">
    <citation type="submission" date="2019-12" db="EMBL/GenBank/DDBJ databases">
        <title>Auraticoccus cholistani sp. nov., an actinomycete isolated from soil of Cholistan desert.</title>
        <authorList>
            <person name="Cheema M.T."/>
        </authorList>
    </citation>
    <scope>NUCLEOTIDE SEQUENCE [LARGE SCALE GENOMIC DNA]</scope>
    <source>
        <strain evidence="1 2">F435</strain>
    </source>
</reference>
<sequence length="162" mass="17008">MGRVGSGLVVAGVTAGGMALRRVLRAVAPGPAHGGLSRERWLVVTVALPLEEVAPQGRWPEPLAALGDRVEVRVRPAPGDKGTELAARLREATPGGLPGAAARWTGEDPQQELRSALRRSKQLLEVGEVLEVEPAPHGHRTATPGGALLEKVTRLAGREGRL</sequence>
<dbReference type="EMBL" id="WPCU01000004">
    <property type="protein sequence ID" value="MVA75458.1"/>
    <property type="molecule type" value="Genomic_DNA"/>
</dbReference>
<comment type="caution">
    <text evidence="1">The sequence shown here is derived from an EMBL/GenBank/DDBJ whole genome shotgun (WGS) entry which is preliminary data.</text>
</comment>
<gene>
    <name evidence="1" type="ORF">GC722_05360</name>
</gene>
<organism evidence="1 2">
    <name type="scientific">Auraticoccus cholistanensis</name>
    <dbReference type="NCBI Taxonomy" id="2656650"/>
    <lineage>
        <taxon>Bacteria</taxon>
        <taxon>Bacillati</taxon>
        <taxon>Actinomycetota</taxon>
        <taxon>Actinomycetes</taxon>
        <taxon>Propionibacteriales</taxon>
        <taxon>Propionibacteriaceae</taxon>
        <taxon>Auraticoccus</taxon>
    </lineage>
</organism>
<keyword evidence="2" id="KW-1185">Reference proteome</keyword>
<protein>
    <submittedName>
        <fullName evidence="1">Uncharacterized protein</fullName>
    </submittedName>
</protein>
<evidence type="ECO:0000313" key="2">
    <source>
        <dbReference type="Proteomes" id="UP000435304"/>
    </source>
</evidence>
<proteinExistence type="predicted"/>
<dbReference type="AlphaFoldDB" id="A0A6A9US84"/>
<evidence type="ECO:0000313" key="1">
    <source>
        <dbReference type="EMBL" id="MVA75458.1"/>
    </source>
</evidence>
<name>A0A6A9US84_9ACTN</name>
<dbReference type="Proteomes" id="UP000435304">
    <property type="component" value="Unassembled WGS sequence"/>
</dbReference>
<dbReference type="InterPro" id="IPR023393">
    <property type="entry name" value="START-like_dom_sf"/>
</dbReference>